<feature type="signal peptide" evidence="1">
    <location>
        <begin position="1"/>
        <end position="24"/>
    </location>
</feature>
<comment type="caution">
    <text evidence="2">The sequence shown here is derived from an EMBL/GenBank/DDBJ whole genome shotgun (WGS) entry which is preliminary data.</text>
</comment>
<protein>
    <recommendedName>
        <fullName evidence="3">Peptidase MA-like domain-containing protein</fullName>
    </recommendedName>
</protein>
<sequence>MKSGPGIRIAVICALLALACDASAQYPFGKNKIQYTPKDWKIIETEHFEIFYYPDEIAVAEFIAGRSEGIYSEYARFFGLEFDRKIPVVLYGTHHDFKETNIIPYMISESTGGFTEFIKGRVALPFTGSYGRLLDVYRHEITHVFMLEKIRLVMNEHRRYTYNHPPLWFTEGLAEYLGRRRRDSESHMFVRDAVISGKLYSLKEIWRIEGTYMMYKIGESVLHYIATRYGEEAVRVILENWWRSDKFDLILRRSLGLDVEELDKDWQSHLRRRYYPAILNRRRSAEIGEMVSARKISFEVQPVCYAADDGGERVVGIGFGLGSVDIVEFERRRDRAERYLPEEELWRRETLVEGERSTAFESIPLMRSRMSMKGDTLLFV</sequence>
<accession>A0A7V2AVT5</accession>
<reference evidence="2" key="1">
    <citation type="journal article" date="2020" name="mSystems">
        <title>Genome- and Community-Level Interaction Insights into Carbon Utilization and Element Cycling Functions of Hydrothermarchaeota in Hydrothermal Sediment.</title>
        <authorList>
            <person name="Zhou Z."/>
            <person name="Liu Y."/>
            <person name="Xu W."/>
            <person name="Pan J."/>
            <person name="Luo Z.H."/>
            <person name="Li M."/>
        </authorList>
    </citation>
    <scope>NUCLEOTIDE SEQUENCE [LARGE SCALE GENOMIC DNA]</scope>
    <source>
        <strain evidence="2">SpSt-1233</strain>
    </source>
</reference>
<dbReference type="EMBL" id="DSEC01000500">
    <property type="protein sequence ID" value="HER44198.1"/>
    <property type="molecule type" value="Genomic_DNA"/>
</dbReference>
<feature type="non-terminal residue" evidence="2">
    <location>
        <position position="380"/>
    </location>
</feature>
<feature type="chain" id="PRO_5030684783" description="Peptidase MA-like domain-containing protein" evidence="1">
    <location>
        <begin position="25"/>
        <end position="380"/>
    </location>
</feature>
<name>A0A7V2AVT5_UNCEI</name>
<dbReference type="Proteomes" id="UP000886069">
    <property type="component" value="Unassembled WGS sequence"/>
</dbReference>
<gene>
    <name evidence="2" type="ORF">ENO08_07040</name>
</gene>
<evidence type="ECO:0000313" key="2">
    <source>
        <dbReference type="EMBL" id="HER44198.1"/>
    </source>
</evidence>
<evidence type="ECO:0000256" key="1">
    <source>
        <dbReference type="SAM" id="SignalP"/>
    </source>
</evidence>
<keyword evidence="1" id="KW-0732">Signal</keyword>
<organism evidence="2">
    <name type="scientific">Eiseniibacteriota bacterium</name>
    <dbReference type="NCBI Taxonomy" id="2212470"/>
    <lineage>
        <taxon>Bacteria</taxon>
        <taxon>Candidatus Eiseniibacteriota</taxon>
    </lineage>
</organism>
<dbReference type="PROSITE" id="PS51257">
    <property type="entry name" value="PROKAR_LIPOPROTEIN"/>
    <property type="match status" value="1"/>
</dbReference>
<dbReference type="AlphaFoldDB" id="A0A7V2AVT5"/>
<proteinExistence type="predicted"/>
<evidence type="ECO:0008006" key="3">
    <source>
        <dbReference type="Google" id="ProtNLM"/>
    </source>
</evidence>